<evidence type="ECO:0000313" key="2">
    <source>
        <dbReference type="EMBL" id="KAA6371356.1"/>
    </source>
</evidence>
<evidence type="ECO:0000313" key="3">
    <source>
        <dbReference type="Proteomes" id="UP000324800"/>
    </source>
</evidence>
<evidence type="ECO:0000256" key="1">
    <source>
        <dbReference type="SAM" id="MobiDB-lite"/>
    </source>
</evidence>
<protein>
    <submittedName>
        <fullName evidence="2">Uncharacterized protein</fullName>
    </submittedName>
</protein>
<accession>A0A5J4UL13</accession>
<comment type="caution">
    <text evidence="2">The sequence shown here is derived from an EMBL/GenBank/DDBJ whole genome shotgun (WGS) entry which is preliminary data.</text>
</comment>
<feature type="compositionally biased region" description="Polar residues" evidence="1">
    <location>
        <begin position="40"/>
        <end position="56"/>
    </location>
</feature>
<gene>
    <name evidence="2" type="ORF">EZS28_033116</name>
</gene>
<proteinExistence type="predicted"/>
<organism evidence="2 3">
    <name type="scientific">Streblomastix strix</name>
    <dbReference type="NCBI Taxonomy" id="222440"/>
    <lineage>
        <taxon>Eukaryota</taxon>
        <taxon>Metamonada</taxon>
        <taxon>Preaxostyla</taxon>
        <taxon>Oxymonadida</taxon>
        <taxon>Streblomastigidae</taxon>
        <taxon>Streblomastix</taxon>
    </lineage>
</organism>
<feature type="region of interest" description="Disordered" evidence="1">
    <location>
        <begin position="40"/>
        <end position="68"/>
    </location>
</feature>
<sequence length="361" mass="41052">MIRANMGLDQGTIDHNDMILSDLQRHPQRNSFSYNSQTLSVQANTENKQGIQGNTTDRTERGNYRNNNQRTGEVLKSNFHKTEAGRRMEKDPGRNTIERRDHIFTFSNAGSRRCQNDNLTTGLVDQTRPEVSFPPSDSLRTTQTLSGIRSEGSVLQIQGNAPWISTLANILYKSNESNPNGYKKYRGLANNQLPGRYSPIAPGLNDPETTNNSFDRDIRTFWSDNLAQQMRAGTETRDSIFRLDLKLGNNGTIYAERSKINELRFTQEISKDNFGQSYDSSKISGSDNCNFNFSQNTVQGGFPLSDALILSANTSCERLLMVRDDEISDADFIREIIMDQLDIRETRDYFDLKHFSVDYCF</sequence>
<reference evidence="2 3" key="1">
    <citation type="submission" date="2019-03" db="EMBL/GenBank/DDBJ databases">
        <title>Single cell metagenomics reveals metabolic interactions within the superorganism composed of flagellate Streblomastix strix and complex community of Bacteroidetes bacteria on its surface.</title>
        <authorList>
            <person name="Treitli S.C."/>
            <person name="Kolisko M."/>
            <person name="Husnik F."/>
            <person name="Keeling P."/>
            <person name="Hampl V."/>
        </authorList>
    </citation>
    <scope>NUCLEOTIDE SEQUENCE [LARGE SCALE GENOMIC DNA]</scope>
    <source>
        <strain evidence="2">ST1C</strain>
    </source>
</reference>
<dbReference type="AlphaFoldDB" id="A0A5J4UL13"/>
<dbReference type="EMBL" id="SNRW01014552">
    <property type="protein sequence ID" value="KAA6371356.1"/>
    <property type="molecule type" value="Genomic_DNA"/>
</dbReference>
<name>A0A5J4UL13_9EUKA</name>
<dbReference type="Proteomes" id="UP000324800">
    <property type="component" value="Unassembled WGS sequence"/>
</dbReference>